<feature type="transmembrane region" description="Helical" evidence="1">
    <location>
        <begin position="20"/>
        <end position="40"/>
    </location>
</feature>
<keyword evidence="1" id="KW-1133">Transmembrane helix</keyword>
<dbReference type="EMBL" id="PFWT01000009">
    <property type="protein sequence ID" value="PJA46519.1"/>
    <property type="molecule type" value="Genomic_DNA"/>
</dbReference>
<feature type="transmembrane region" description="Helical" evidence="1">
    <location>
        <begin position="55"/>
        <end position="72"/>
    </location>
</feature>
<gene>
    <name evidence="2" type="ORF">CO173_02015</name>
</gene>
<sequence>MTRNMQNNDEQTPWSLKNILLNEVVLLCVFVVTVAGILWFSNNYFVITRHDAPSILKYSMITVFLLAFIAQLDNSNCK</sequence>
<comment type="caution">
    <text evidence="2">The sequence shown here is derived from an EMBL/GenBank/DDBJ whole genome shotgun (WGS) entry which is preliminary data.</text>
</comment>
<evidence type="ECO:0000256" key="1">
    <source>
        <dbReference type="SAM" id="Phobius"/>
    </source>
</evidence>
<dbReference type="Proteomes" id="UP000231263">
    <property type="component" value="Unassembled WGS sequence"/>
</dbReference>
<protein>
    <submittedName>
        <fullName evidence="2">Uncharacterized protein</fullName>
    </submittedName>
</protein>
<organism evidence="2 3">
    <name type="scientific">Candidatus Uhrbacteria bacterium CG_4_9_14_3_um_filter_41_35</name>
    <dbReference type="NCBI Taxonomy" id="1975034"/>
    <lineage>
        <taxon>Bacteria</taxon>
        <taxon>Candidatus Uhriibacteriota</taxon>
    </lineage>
</organism>
<reference evidence="3" key="1">
    <citation type="submission" date="2017-09" db="EMBL/GenBank/DDBJ databases">
        <title>Depth-based differentiation of microbial function through sediment-hosted aquifers and enrichment of novel symbionts in the deep terrestrial subsurface.</title>
        <authorList>
            <person name="Probst A.J."/>
            <person name="Ladd B."/>
            <person name="Jarett J.K."/>
            <person name="Geller-Mcgrath D.E."/>
            <person name="Sieber C.M.K."/>
            <person name="Emerson J.B."/>
            <person name="Anantharaman K."/>
            <person name="Thomas B.C."/>
            <person name="Malmstrom R."/>
            <person name="Stieglmeier M."/>
            <person name="Klingl A."/>
            <person name="Woyke T."/>
            <person name="Ryan C.M."/>
            <person name="Banfield J.F."/>
        </authorList>
    </citation>
    <scope>NUCLEOTIDE SEQUENCE [LARGE SCALE GENOMIC DNA]</scope>
</reference>
<keyword evidence="1" id="KW-0472">Membrane</keyword>
<evidence type="ECO:0000313" key="3">
    <source>
        <dbReference type="Proteomes" id="UP000231263"/>
    </source>
</evidence>
<accession>A0A2M7XF62</accession>
<proteinExistence type="predicted"/>
<evidence type="ECO:0000313" key="2">
    <source>
        <dbReference type="EMBL" id="PJA46519.1"/>
    </source>
</evidence>
<keyword evidence="1" id="KW-0812">Transmembrane</keyword>
<name>A0A2M7XF62_9BACT</name>
<dbReference type="AlphaFoldDB" id="A0A2M7XF62"/>